<gene>
    <name evidence="2" type="ORF">PoB_003990700</name>
</gene>
<sequence>MAQRGVEHLGAIIEQERGTCGTLVTVCCGISASGNNIPPFLIFLRVNSHDHWRLMLSPGGVIEGHPKASGWMTRLNFLSFLQNVVKDTKPSADSPVLLLLDNHQLQILTRWCHEAANTGRPRTIHRVPSIVNYGFTHAFDQETFCLGLNPLASVPSTVTINIIPDDRYLPVYTTDRPFPAPTLSEITSTAHETSLNKTSSEPGASTAAKKATSSLLQ</sequence>
<dbReference type="Proteomes" id="UP000735302">
    <property type="component" value="Unassembled WGS sequence"/>
</dbReference>
<protein>
    <submittedName>
        <fullName evidence="2">Tigger transposable element-derived protein</fullName>
    </submittedName>
</protein>
<comment type="caution">
    <text evidence="2">The sequence shown here is derived from an EMBL/GenBank/DDBJ whole genome shotgun (WGS) entry which is preliminary data.</text>
</comment>
<organism evidence="2 3">
    <name type="scientific">Plakobranchus ocellatus</name>
    <dbReference type="NCBI Taxonomy" id="259542"/>
    <lineage>
        <taxon>Eukaryota</taxon>
        <taxon>Metazoa</taxon>
        <taxon>Spiralia</taxon>
        <taxon>Lophotrochozoa</taxon>
        <taxon>Mollusca</taxon>
        <taxon>Gastropoda</taxon>
        <taxon>Heterobranchia</taxon>
        <taxon>Euthyneura</taxon>
        <taxon>Panpulmonata</taxon>
        <taxon>Sacoglossa</taxon>
        <taxon>Placobranchoidea</taxon>
        <taxon>Plakobranchidae</taxon>
        <taxon>Plakobranchus</taxon>
    </lineage>
</organism>
<proteinExistence type="predicted"/>
<evidence type="ECO:0000313" key="2">
    <source>
        <dbReference type="EMBL" id="GFO13402.1"/>
    </source>
</evidence>
<dbReference type="EMBL" id="BLXT01004491">
    <property type="protein sequence ID" value="GFO13402.1"/>
    <property type="molecule type" value="Genomic_DNA"/>
</dbReference>
<feature type="compositionally biased region" description="Low complexity" evidence="1">
    <location>
        <begin position="204"/>
        <end position="217"/>
    </location>
</feature>
<dbReference type="AlphaFoldDB" id="A0AAV4B1I6"/>
<name>A0AAV4B1I6_9GAST</name>
<reference evidence="2 3" key="1">
    <citation type="journal article" date="2021" name="Elife">
        <title>Chloroplast acquisition without the gene transfer in kleptoplastic sea slugs, Plakobranchus ocellatus.</title>
        <authorList>
            <person name="Maeda T."/>
            <person name="Takahashi S."/>
            <person name="Yoshida T."/>
            <person name="Shimamura S."/>
            <person name="Takaki Y."/>
            <person name="Nagai Y."/>
            <person name="Toyoda A."/>
            <person name="Suzuki Y."/>
            <person name="Arimoto A."/>
            <person name="Ishii H."/>
            <person name="Satoh N."/>
            <person name="Nishiyama T."/>
            <person name="Hasebe M."/>
            <person name="Maruyama T."/>
            <person name="Minagawa J."/>
            <person name="Obokata J."/>
            <person name="Shigenobu S."/>
        </authorList>
    </citation>
    <scope>NUCLEOTIDE SEQUENCE [LARGE SCALE GENOMIC DNA]</scope>
</reference>
<accession>A0AAV4B1I6</accession>
<keyword evidence="3" id="KW-1185">Reference proteome</keyword>
<evidence type="ECO:0000256" key="1">
    <source>
        <dbReference type="SAM" id="MobiDB-lite"/>
    </source>
</evidence>
<feature type="region of interest" description="Disordered" evidence="1">
    <location>
        <begin position="190"/>
        <end position="217"/>
    </location>
</feature>
<evidence type="ECO:0000313" key="3">
    <source>
        <dbReference type="Proteomes" id="UP000735302"/>
    </source>
</evidence>
<feature type="compositionally biased region" description="Polar residues" evidence="1">
    <location>
        <begin position="190"/>
        <end position="203"/>
    </location>
</feature>